<evidence type="ECO:0000313" key="2">
    <source>
        <dbReference type="Proteomes" id="UP000321058"/>
    </source>
</evidence>
<reference evidence="1 2" key="1">
    <citation type="submission" date="2019-07" db="EMBL/GenBank/DDBJ databases">
        <title>Whole genome shotgun sequence of Reyranella soli NBRC 108950.</title>
        <authorList>
            <person name="Hosoyama A."/>
            <person name="Uohara A."/>
            <person name="Ohji S."/>
            <person name="Ichikawa N."/>
        </authorList>
    </citation>
    <scope>NUCLEOTIDE SEQUENCE [LARGE SCALE GENOMIC DNA]</scope>
    <source>
        <strain evidence="1 2">NBRC 108950</strain>
    </source>
</reference>
<gene>
    <name evidence="1" type="ORF">RSO01_40730</name>
</gene>
<evidence type="ECO:0000313" key="1">
    <source>
        <dbReference type="EMBL" id="GEP56907.1"/>
    </source>
</evidence>
<comment type="caution">
    <text evidence="1">The sequence shown here is derived from an EMBL/GenBank/DDBJ whole genome shotgun (WGS) entry which is preliminary data.</text>
</comment>
<protein>
    <submittedName>
        <fullName evidence="1">Uncharacterized protein</fullName>
    </submittedName>
</protein>
<dbReference type="Proteomes" id="UP000321058">
    <property type="component" value="Unassembled WGS sequence"/>
</dbReference>
<accession>A0A512ND82</accession>
<keyword evidence="2" id="KW-1185">Reference proteome</keyword>
<organism evidence="1 2">
    <name type="scientific">Reyranella soli</name>
    <dbReference type="NCBI Taxonomy" id="1230389"/>
    <lineage>
        <taxon>Bacteria</taxon>
        <taxon>Pseudomonadati</taxon>
        <taxon>Pseudomonadota</taxon>
        <taxon>Alphaproteobacteria</taxon>
        <taxon>Hyphomicrobiales</taxon>
        <taxon>Reyranellaceae</taxon>
        <taxon>Reyranella</taxon>
    </lineage>
</organism>
<name>A0A512ND82_9HYPH</name>
<sequence>MIFHIRGTDPRNSEQVVYECVGFPMAHAKAAELRMSGFKDVVTSVAAHEMEQRTT</sequence>
<dbReference type="AlphaFoldDB" id="A0A512ND82"/>
<proteinExistence type="predicted"/>
<dbReference type="EMBL" id="BKAJ01000072">
    <property type="protein sequence ID" value="GEP56907.1"/>
    <property type="molecule type" value="Genomic_DNA"/>
</dbReference>